<dbReference type="EC" id="2.7.13.3" evidence="2"/>
<evidence type="ECO:0000259" key="15">
    <source>
        <dbReference type="PROSITE" id="PS51371"/>
    </source>
</evidence>
<evidence type="ECO:0000256" key="9">
    <source>
        <dbReference type="PROSITE-ProRule" id="PRU00169"/>
    </source>
</evidence>
<dbReference type="GO" id="GO:0000155">
    <property type="term" value="F:phosphorelay sensor kinase activity"/>
    <property type="evidence" value="ECO:0007669"/>
    <property type="project" value="InterPro"/>
</dbReference>
<dbReference type="InterPro" id="IPR000014">
    <property type="entry name" value="PAS"/>
</dbReference>
<protein>
    <recommendedName>
        <fullName evidence="2">histidine kinase</fullName>
        <ecNumber evidence="2">2.7.13.3</ecNumber>
    </recommendedName>
</protein>
<feature type="domain" description="PAC" evidence="14">
    <location>
        <begin position="345"/>
        <end position="395"/>
    </location>
</feature>
<dbReference type="SMART" id="SM00387">
    <property type="entry name" value="HATPase_c"/>
    <property type="match status" value="1"/>
</dbReference>
<evidence type="ECO:0000256" key="3">
    <source>
        <dbReference type="ARBA" id="ARBA00022553"/>
    </source>
</evidence>
<dbReference type="InterPro" id="IPR000700">
    <property type="entry name" value="PAS-assoc_C"/>
</dbReference>
<dbReference type="CDD" id="cd00082">
    <property type="entry name" value="HisKA"/>
    <property type="match status" value="1"/>
</dbReference>
<dbReference type="SUPFAM" id="SSF55874">
    <property type="entry name" value="ATPase domain of HSP90 chaperone/DNA topoisomerase II/histidine kinase"/>
    <property type="match status" value="1"/>
</dbReference>
<feature type="domain" description="Response regulatory" evidence="12">
    <location>
        <begin position="904"/>
        <end position="1016"/>
    </location>
</feature>
<evidence type="ECO:0000313" key="17">
    <source>
        <dbReference type="Proteomes" id="UP000306585"/>
    </source>
</evidence>
<keyword evidence="4" id="KW-0808">Transferase</keyword>
<feature type="domain" description="Histidine kinase" evidence="11">
    <location>
        <begin position="658"/>
        <end position="883"/>
    </location>
</feature>
<dbReference type="Gene3D" id="1.10.287.130">
    <property type="match status" value="1"/>
</dbReference>
<dbReference type="InterPro" id="IPR036890">
    <property type="entry name" value="HATPase_C_sf"/>
</dbReference>
<organism evidence="16 17">
    <name type="scientific">Mariprofundus erugo</name>
    <dbReference type="NCBI Taxonomy" id="2528639"/>
    <lineage>
        <taxon>Bacteria</taxon>
        <taxon>Pseudomonadati</taxon>
        <taxon>Pseudomonadota</taxon>
        <taxon>Candidatius Mariprofundia</taxon>
        <taxon>Mariprofundales</taxon>
        <taxon>Mariprofundaceae</taxon>
        <taxon>Mariprofundus</taxon>
    </lineage>
</organism>
<dbReference type="InterPro" id="IPR011006">
    <property type="entry name" value="CheY-like_superfamily"/>
</dbReference>
<dbReference type="InterPro" id="IPR036097">
    <property type="entry name" value="HisK_dim/P_sf"/>
</dbReference>
<name>A0A5R9GJY9_9PROT</name>
<reference evidence="16 17" key="1">
    <citation type="journal article" date="2019" name="Appl. Environ. Microbiol.">
        <title>Environmental Evidence and Genomic Insight of Iron-oxidizing Bacteria Preference Towards More Corrosion Resistant Stainless Steel at Higher Salinities.</title>
        <authorList>
            <person name="Garrison C.E."/>
            <person name="Price K.A."/>
            <person name="Field E.K."/>
        </authorList>
    </citation>
    <scope>NUCLEOTIDE SEQUENCE [LARGE SCALE GENOMIC DNA]</scope>
    <source>
        <strain evidence="16 17">P3</strain>
    </source>
</reference>
<feature type="modified residue" description="4-aspartylphosphate" evidence="9">
    <location>
        <position position="955"/>
    </location>
</feature>
<comment type="catalytic activity">
    <reaction evidence="1">
        <text>ATP + protein L-histidine = ADP + protein N-phospho-L-histidine.</text>
        <dbReference type="EC" id="2.7.13.3"/>
    </reaction>
</comment>
<dbReference type="InterPro" id="IPR003594">
    <property type="entry name" value="HATPase_dom"/>
</dbReference>
<dbReference type="InterPro" id="IPR003661">
    <property type="entry name" value="HisK_dim/P_dom"/>
</dbReference>
<feature type="domain" description="PAS" evidence="13">
    <location>
        <begin position="271"/>
        <end position="341"/>
    </location>
</feature>
<dbReference type="Pfam" id="PF00989">
    <property type="entry name" value="PAS"/>
    <property type="match status" value="2"/>
</dbReference>
<dbReference type="Pfam" id="PF00072">
    <property type="entry name" value="Response_reg"/>
    <property type="match status" value="1"/>
</dbReference>
<evidence type="ECO:0000259" key="12">
    <source>
        <dbReference type="PROSITE" id="PS50110"/>
    </source>
</evidence>
<keyword evidence="5" id="KW-0547">Nucleotide-binding</keyword>
<evidence type="ECO:0000256" key="2">
    <source>
        <dbReference type="ARBA" id="ARBA00012438"/>
    </source>
</evidence>
<dbReference type="SUPFAM" id="SSF54631">
    <property type="entry name" value="CBS-domain pair"/>
    <property type="match status" value="1"/>
</dbReference>
<dbReference type="AlphaFoldDB" id="A0A5R9GJY9"/>
<feature type="domain" description="PAC" evidence="14">
    <location>
        <begin position="591"/>
        <end position="645"/>
    </location>
</feature>
<dbReference type="PANTHER" id="PTHR43065:SF42">
    <property type="entry name" value="TWO-COMPONENT SENSOR PPRA"/>
    <property type="match status" value="1"/>
</dbReference>
<dbReference type="InterPro" id="IPR004358">
    <property type="entry name" value="Sig_transdc_His_kin-like_C"/>
</dbReference>
<dbReference type="SUPFAM" id="SSF52172">
    <property type="entry name" value="CheY-like"/>
    <property type="match status" value="1"/>
</dbReference>
<sequence length="1025" mass="113943">MPAEDITTVMSRDITTATADISAAEAAVLISKSRQKCIIITAGGFPAGLLTAADICAVVAQGHHPLTTTIADIPLSPVTTLPADTPCHQIADLPGQDSQYIVVDQQNMAIGLIDQATLCQLRKANTEARLAEQQQELRQLTSYMQKKDQLDHIISHIPVVHYACRYQSGSFIPYYVSANIETLFGYTATDYMENGTWWQSILHPDDVEHVLKRFGEAMLAGQHEFSHEYRIRKKGGSLVWIRDDVNLVHNQAGALTEIIGSWLDISEQKLRQYEFESVVEASFDALIVHRHGIILFANKAALHLIGARSTAEIIGTPIQRYLHPDDYTRAIERLQSLTPGGAPLPPTVERYLRLDGDTIEVEVSTALFQYNGEAAFLSAGRDISERKQAELLLKRSEEKFRTIIDASPVALAVSDCHQHITLLNRAFVDLFGYTQDDIPSLQHWWPLAYPDPAYRRQVEQSWQAAIASIHQRTAGHTPMEFRVTCKDGTIRDIQFIVTAMGESCLTIMNDLTARKQAENLARKMLQAIEQAGESILMTDAAGIIEYVNPAFSELTGYSCHEAVGQTLAMLQLHDQNSPLFEQMWNTISHGETWSDKAIEYARDGHPIPVMLTISPVRNESGIITSYVGIQQDLSAYESLEQQFHQAQKMEAIGTLVGGIAHDFNNMLAGITGNLFLVRHRLENHPQALEKLANVEELTFRASDMIRQLLTYARRDKVSMRALPLAPFIKETLKFLRTVIPENIELHQYISLEHIMIHGDGTQLHQVLMNLINNARDALEEIENPIISVRLELFQPDHSFIKKHRYFREGSYARLIIADNGAGIAAEHLPHIFEPFFTTKELGKGTGLGLAMVYGAIKTHRGFIEVTSNSESGTHFDIYLPALTPETGTTGLPTADKMICGHGETILLADDEAQILQTGKAVLKSLGYQVLTAGNGKEAVELFCLHADTIALCMLDIVMPVMGGDAAAEKIRAIRPDMPVIFVSGYDKLNHTDTSSETILTKPCPVTLMSREIHQALHPQQDEPQA</sequence>
<dbReference type="SMART" id="SM00091">
    <property type="entry name" value="PAS"/>
    <property type="match status" value="4"/>
</dbReference>
<dbReference type="Gene3D" id="3.10.580.10">
    <property type="entry name" value="CBS-domain"/>
    <property type="match status" value="1"/>
</dbReference>
<dbReference type="InterPro" id="IPR046342">
    <property type="entry name" value="CBS_dom_sf"/>
</dbReference>
<evidence type="ECO:0000259" key="11">
    <source>
        <dbReference type="PROSITE" id="PS50109"/>
    </source>
</evidence>
<keyword evidence="10" id="KW-0129">CBS domain</keyword>
<dbReference type="PRINTS" id="PR00344">
    <property type="entry name" value="BCTRLSENSOR"/>
</dbReference>
<evidence type="ECO:0000259" key="13">
    <source>
        <dbReference type="PROSITE" id="PS50112"/>
    </source>
</evidence>
<dbReference type="Pfam" id="PF13188">
    <property type="entry name" value="PAS_8"/>
    <property type="match status" value="1"/>
</dbReference>
<evidence type="ECO:0000256" key="6">
    <source>
        <dbReference type="ARBA" id="ARBA00022777"/>
    </source>
</evidence>
<evidence type="ECO:0000256" key="4">
    <source>
        <dbReference type="ARBA" id="ARBA00022679"/>
    </source>
</evidence>
<dbReference type="NCBIfam" id="TIGR00229">
    <property type="entry name" value="sensory_box"/>
    <property type="match status" value="4"/>
</dbReference>
<evidence type="ECO:0000256" key="8">
    <source>
        <dbReference type="ARBA" id="ARBA00023012"/>
    </source>
</evidence>
<dbReference type="PROSITE" id="PS51371">
    <property type="entry name" value="CBS"/>
    <property type="match status" value="1"/>
</dbReference>
<dbReference type="PANTHER" id="PTHR43065">
    <property type="entry name" value="SENSOR HISTIDINE KINASE"/>
    <property type="match status" value="1"/>
</dbReference>
<keyword evidence="8" id="KW-0902">Two-component regulatory system</keyword>
<evidence type="ECO:0000256" key="5">
    <source>
        <dbReference type="ARBA" id="ARBA00022741"/>
    </source>
</evidence>
<dbReference type="GO" id="GO:0005524">
    <property type="term" value="F:ATP binding"/>
    <property type="evidence" value="ECO:0007669"/>
    <property type="project" value="UniProtKB-KW"/>
</dbReference>
<feature type="domain" description="PAS" evidence="13">
    <location>
        <begin position="396"/>
        <end position="438"/>
    </location>
</feature>
<feature type="domain" description="PAC" evidence="14">
    <location>
        <begin position="225"/>
        <end position="277"/>
    </location>
</feature>
<feature type="domain" description="CBS" evidence="15">
    <location>
        <begin position="10"/>
        <end position="66"/>
    </location>
</feature>
<evidence type="ECO:0000313" key="16">
    <source>
        <dbReference type="EMBL" id="TLS66520.1"/>
    </source>
</evidence>
<dbReference type="Gene3D" id="3.40.50.2300">
    <property type="match status" value="1"/>
</dbReference>
<gene>
    <name evidence="16" type="ORF">FEF65_10165</name>
</gene>
<feature type="domain" description="PAS" evidence="13">
    <location>
        <begin position="175"/>
        <end position="221"/>
    </location>
</feature>
<dbReference type="CDD" id="cd00130">
    <property type="entry name" value="PAS"/>
    <property type="match status" value="4"/>
</dbReference>
<dbReference type="InterPro" id="IPR001610">
    <property type="entry name" value="PAC"/>
</dbReference>
<dbReference type="SUPFAM" id="SSF55785">
    <property type="entry name" value="PYP-like sensor domain (PAS domain)"/>
    <property type="match status" value="4"/>
</dbReference>
<dbReference type="Proteomes" id="UP000306585">
    <property type="component" value="Unassembled WGS sequence"/>
</dbReference>
<proteinExistence type="predicted"/>
<evidence type="ECO:0000259" key="14">
    <source>
        <dbReference type="PROSITE" id="PS50113"/>
    </source>
</evidence>
<dbReference type="PROSITE" id="PS50112">
    <property type="entry name" value="PAS"/>
    <property type="match status" value="4"/>
</dbReference>
<dbReference type="InterPro" id="IPR000644">
    <property type="entry name" value="CBS_dom"/>
</dbReference>
<dbReference type="InterPro" id="IPR013655">
    <property type="entry name" value="PAS_fold_3"/>
</dbReference>
<dbReference type="EMBL" id="VBRY01000009">
    <property type="protein sequence ID" value="TLS66520.1"/>
    <property type="molecule type" value="Genomic_DNA"/>
</dbReference>
<dbReference type="InterPro" id="IPR013767">
    <property type="entry name" value="PAS_fold"/>
</dbReference>
<accession>A0A5R9GJY9</accession>
<dbReference type="Gene3D" id="3.30.450.20">
    <property type="entry name" value="PAS domain"/>
    <property type="match status" value="4"/>
</dbReference>
<dbReference type="Pfam" id="PF02518">
    <property type="entry name" value="HATPase_c"/>
    <property type="match status" value="1"/>
</dbReference>
<dbReference type="Pfam" id="PF08447">
    <property type="entry name" value="PAS_3"/>
    <property type="match status" value="1"/>
</dbReference>
<dbReference type="InterPro" id="IPR035965">
    <property type="entry name" value="PAS-like_dom_sf"/>
</dbReference>
<dbReference type="PROSITE" id="PS50110">
    <property type="entry name" value="RESPONSE_REGULATORY"/>
    <property type="match status" value="1"/>
</dbReference>
<keyword evidence="6" id="KW-0418">Kinase</keyword>
<dbReference type="SMART" id="SM00448">
    <property type="entry name" value="REC"/>
    <property type="match status" value="1"/>
</dbReference>
<dbReference type="Gene3D" id="3.30.565.10">
    <property type="entry name" value="Histidine kinase-like ATPase, C-terminal domain"/>
    <property type="match status" value="1"/>
</dbReference>
<dbReference type="InterPro" id="IPR001789">
    <property type="entry name" value="Sig_transdc_resp-reg_receiver"/>
</dbReference>
<dbReference type="PROSITE" id="PS50109">
    <property type="entry name" value="HIS_KIN"/>
    <property type="match status" value="1"/>
</dbReference>
<keyword evidence="7" id="KW-0067">ATP-binding</keyword>
<dbReference type="SUPFAM" id="SSF47384">
    <property type="entry name" value="Homodimeric domain of signal transducing histidine kinase"/>
    <property type="match status" value="1"/>
</dbReference>
<dbReference type="InterPro" id="IPR005467">
    <property type="entry name" value="His_kinase_dom"/>
</dbReference>
<keyword evidence="17" id="KW-1185">Reference proteome</keyword>
<evidence type="ECO:0000256" key="10">
    <source>
        <dbReference type="PROSITE-ProRule" id="PRU00703"/>
    </source>
</evidence>
<dbReference type="SMART" id="SM00086">
    <property type="entry name" value="PAC"/>
    <property type="match status" value="4"/>
</dbReference>
<dbReference type="Pfam" id="PF00571">
    <property type="entry name" value="CBS"/>
    <property type="match status" value="1"/>
</dbReference>
<evidence type="ECO:0000256" key="1">
    <source>
        <dbReference type="ARBA" id="ARBA00000085"/>
    </source>
</evidence>
<comment type="caution">
    <text evidence="16">The sequence shown here is derived from an EMBL/GenBank/DDBJ whole genome shotgun (WGS) entry which is preliminary data.</text>
</comment>
<keyword evidence="3 9" id="KW-0597">Phosphoprotein</keyword>
<evidence type="ECO:0000256" key="7">
    <source>
        <dbReference type="ARBA" id="ARBA00022840"/>
    </source>
</evidence>
<dbReference type="PROSITE" id="PS50113">
    <property type="entry name" value="PAC"/>
    <property type="match status" value="3"/>
</dbReference>
<feature type="domain" description="PAS" evidence="13">
    <location>
        <begin position="520"/>
        <end position="591"/>
    </location>
</feature>
<dbReference type="GO" id="GO:0006355">
    <property type="term" value="P:regulation of DNA-templated transcription"/>
    <property type="evidence" value="ECO:0007669"/>
    <property type="project" value="InterPro"/>
</dbReference>